<dbReference type="Proteomes" id="UP000214646">
    <property type="component" value="Unassembled WGS sequence"/>
</dbReference>
<dbReference type="GO" id="GO:0003747">
    <property type="term" value="F:translation release factor activity"/>
    <property type="evidence" value="ECO:0007669"/>
    <property type="project" value="InterPro"/>
</dbReference>
<accession>A0A225DXM0</accession>
<organism evidence="3 4">
    <name type="scientific">Fimbriiglobus ruber</name>
    <dbReference type="NCBI Taxonomy" id="1908690"/>
    <lineage>
        <taxon>Bacteria</taxon>
        <taxon>Pseudomonadati</taxon>
        <taxon>Planctomycetota</taxon>
        <taxon>Planctomycetia</taxon>
        <taxon>Gemmatales</taxon>
        <taxon>Gemmataceae</taxon>
        <taxon>Fimbriiglobus</taxon>
    </lineage>
</organism>
<dbReference type="RefSeq" id="WP_088253617.1">
    <property type="nucleotide sequence ID" value="NZ_NIDE01000003.1"/>
</dbReference>
<dbReference type="EMBL" id="NIDE01000003">
    <property type="protein sequence ID" value="OWK44324.1"/>
    <property type="molecule type" value="Genomic_DNA"/>
</dbReference>
<dbReference type="PANTHER" id="PTHR47814:SF1">
    <property type="entry name" value="PEPTIDYL-TRNA HYDROLASE ARFB"/>
    <property type="match status" value="1"/>
</dbReference>
<dbReference type="InterPro" id="IPR000352">
    <property type="entry name" value="Pep_chain_release_fac_I"/>
</dbReference>
<feature type="compositionally biased region" description="Basic and acidic residues" evidence="1">
    <location>
        <begin position="123"/>
        <end position="139"/>
    </location>
</feature>
<comment type="caution">
    <text evidence="3">The sequence shown here is derived from an EMBL/GenBank/DDBJ whole genome shotgun (WGS) entry which is preliminary data.</text>
</comment>
<dbReference type="GO" id="GO:0072344">
    <property type="term" value="P:rescue of stalled ribosome"/>
    <property type="evidence" value="ECO:0007669"/>
    <property type="project" value="TreeGrafter"/>
</dbReference>
<dbReference type="Gene3D" id="3.30.160.20">
    <property type="match status" value="1"/>
</dbReference>
<dbReference type="SUPFAM" id="SSF110916">
    <property type="entry name" value="Peptidyl-tRNA hydrolase domain-like"/>
    <property type="match status" value="1"/>
</dbReference>
<protein>
    <recommendedName>
        <fullName evidence="2">Prokaryotic-type class I peptide chain release factors domain-containing protein</fullName>
    </recommendedName>
</protein>
<dbReference type="Pfam" id="PF00472">
    <property type="entry name" value="RF-1"/>
    <property type="match status" value="1"/>
</dbReference>
<gene>
    <name evidence="3" type="ORF">FRUB_02256</name>
</gene>
<dbReference type="GO" id="GO:0004045">
    <property type="term" value="F:peptidyl-tRNA hydrolase activity"/>
    <property type="evidence" value="ECO:0007669"/>
    <property type="project" value="TreeGrafter"/>
</dbReference>
<evidence type="ECO:0000313" key="3">
    <source>
        <dbReference type="EMBL" id="OWK44324.1"/>
    </source>
</evidence>
<reference evidence="4" key="1">
    <citation type="submission" date="2017-06" db="EMBL/GenBank/DDBJ databases">
        <title>Genome analysis of Fimbriiglobus ruber SP5, the first member of the order Planctomycetales with confirmed chitinolytic capability.</title>
        <authorList>
            <person name="Ravin N.V."/>
            <person name="Rakitin A.L."/>
            <person name="Ivanova A.A."/>
            <person name="Beletsky A.V."/>
            <person name="Kulichevskaya I.S."/>
            <person name="Mardanov A.V."/>
            <person name="Dedysh S.N."/>
        </authorList>
    </citation>
    <scope>NUCLEOTIDE SEQUENCE [LARGE SCALE GENOMIC DNA]</scope>
    <source>
        <strain evidence="4">SP5</strain>
    </source>
</reference>
<evidence type="ECO:0000256" key="1">
    <source>
        <dbReference type="SAM" id="MobiDB-lite"/>
    </source>
</evidence>
<dbReference type="NCBIfam" id="NF006718">
    <property type="entry name" value="PRK09256.1"/>
    <property type="match status" value="1"/>
</dbReference>
<feature type="domain" description="Prokaryotic-type class I peptide chain release factors" evidence="2">
    <location>
        <begin position="7"/>
        <end position="133"/>
    </location>
</feature>
<dbReference type="AlphaFoldDB" id="A0A225DXM0"/>
<proteinExistence type="predicted"/>
<dbReference type="GO" id="GO:0043022">
    <property type="term" value="F:ribosome binding"/>
    <property type="evidence" value="ECO:0007669"/>
    <property type="project" value="TreeGrafter"/>
</dbReference>
<name>A0A225DXM0_9BACT</name>
<feature type="compositionally biased region" description="Basic residues" evidence="1">
    <location>
        <begin position="107"/>
        <end position="122"/>
    </location>
</feature>
<dbReference type="PANTHER" id="PTHR47814">
    <property type="entry name" value="PEPTIDYL-TRNA HYDROLASE ARFB"/>
    <property type="match status" value="1"/>
</dbReference>
<dbReference type="OrthoDB" id="9815709at2"/>
<sequence>MLPVTDTIAIPDDELDWSYARSSGPGGQNVNKVASKAVLRWAYGASRSVPLDVKMRLRTAHPARVTVDGDFLVVSQKYRDQERNRADCLEKLAAMIRAAAVAPVPRKVTKPTKGSKRRRVADKRHQSTRKEQRRSPRDE</sequence>
<feature type="region of interest" description="Disordered" evidence="1">
    <location>
        <begin position="104"/>
        <end position="139"/>
    </location>
</feature>
<evidence type="ECO:0000259" key="2">
    <source>
        <dbReference type="Pfam" id="PF00472"/>
    </source>
</evidence>
<evidence type="ECO:0000313" key="4">
    <source>
        <dbReference type="Proteomes" id="UP000214646"/>
    </source>
</evidence>
<keyword evidence="4" id="KW-1185">Reference proteome</keyword>